<organism evidence="2 3">
    <name type="scientific">Hydrogenoanaerobacterium saccharovorans</name>
    <dbReference type="NCBI Taxonomy" id="474960"/>
    <lineage>
        <taxon>Bacteria</taxon>
        <taxon>Bacillati</taxon>
        <taxon>Bacillota</taxon>
        <taxon>Clostridia</taxon>
        <taxon>Eubacteriales</taxon>
        <taxon>Oscillospiraceae</taxon>
        <taxon>Hydrogenoanaerobacterium</taxon>
    </lineage>
</organism>
<feature type="transmembrane region" description="Helical" evidence="1">
    <location>
        <begin position="6"/>
        <end position="26"/>
    </location>
</feature>
<accession>A0A1H7YIE5</accession>
<reference evidence="2 3" key="1">
    <citation type="submission" date="2016-10" db="EMBL/GenBank/DDBJ databases">
        <authorList>
            <person name="de Groot N.N."/>
        </authorList>
    </citation>
    <scope>NUCLEOTIDE SEQUENCE [LARGE SCALE GENOMIC DNA]</scope>
    <source>
        <strain evidence="2 3">CGMCC 1.5070</strain>
    </source>
</reference>
<dbReference type="EMBL" id="FOCG01000001">
    <property type="protein sequence ID" value="SEM46012.1"/>
    <property type="molecule type" value="Genomic_DNA"/>
</dbReference>
<name>A0A1H7YIE5_9FIRM</name>
<evidence type="ECO:0000313" key="2">
    <source>
        <dbReference type="EMBL" id="SEM46012.1"/>
    </source>
</evidence>
<dbReference type="OrthoDB" id="2187587at2"/>
<dbReference type="RefSeq" id="WP_092750529.1">
    <property type="nucleotide sequence ID" value="NZ_FOCG01000001.1"/>
</dbReference>
<keyword evidence="3" id="KW-1185">Reference proteome</keyword>
<dbReference type="Proteomes" id="UP000199158">
    <property type="component" value="Unassembled WGS sequence"/>
</dbReference>
<evidence type="ECO:0000313" key="3">
    <source>
        <dbReference type="Proteomes" id="UP000199158"/>
    </source>
</evidence>
<dbReference type="AlphaFoldDB" id="A0A1H7YIE5"/>
<keyword evidence="1" id="KW-0472">Membrane</keyword>
<sequence length="82" mass="9068">MSTEVIIALFSLAGTLLGTFGGIIAANKLTNYRIGQLEQKVDKHNSVIDRTYKLEKDVGLILEKITVANNRIDDLEEVKHNG</sequence>
<protein>
    <submittedName>
        <fullName evidence="2">Uncharacterized protein</fullName>
    </submittedName>
</protein>
<keyword evidence="1" id="KW-0812">Transmembrane</keyword>
<dbReference type="STRING" id="474960.SAMN05216180_0070"/>
<evidence type="ECO:0000256" key="1">
    <source>
        <dbReference type="SAM" id="Phobius"/>
    </source>
</evidence>
<gene>
    <name evidence="2" type="ORF">SAMN05216180_0070</name>
</gene>
<keyword evidence="1" id="KW-1133">Transmembrane helix</keyword>
<proteinExistence type="predicted"/>